<keyword evidence="2" id="KW-1185">Reference proteome</keyword>
<reference evidence="1 2" key="1">
    <citation type="submission" date="2020-08" db="EMBL/GenBank/DDBJ databases">
        <title>Genomic Encyclopedia of Type Strains, Phase III (KMG-III): the genomes of soil and plant-associated and newly described type strains.</title>
        <authorList>
            <person name="Whitman W."/>
        </authorList>
    </citation>
    <scope>NUCLEOTIDE SEQUENCE [LARGE SCALE GENOMIC DNA]</scope>
    <source>
        <strain evidence="1 2">CECT 8234</strain>
    </source>
</reference>
<evidence type="ECO:0000313" key="1">
    <source>
        <dbReference type="EMBL" id="MBB3153337.1"/>
    </source>
</evidence>
<name>A0A7W5C995_9BACL</name>
<accession>A0A7W5C995</accession>
<dbReference type="RefSeq" id="WP_183564688.1">
    <property type="nucleotide sequence ID" value="NZ_CBCSLB010000030.1"/>
</dbReference>
<sequence>MNKGVLEFGRISRKRVMNLLIIVPLLLAALFAYQAGNTFEQTAGASRMVASARFAGSANVGRKNSTTKVFLPENVLLVSYLSALRRLFRHSVSRFELRTTIPQRLRDLLMTPIKFTSHFVG</sequence>
<dbReference type="AlphaFoldDB" id="A0A7W5C995"/>
<protein>
    <submittedName>
        <fullName evidence="1">Uncharacterized protein</fullName>
    </submittedName>
</protein>
<organism evidence="1 2">
    <name type="scientific">Paenibacillus endophyticus</name>
    <dbReference type="NCBI Taxonomy" id="1294268"/>
    <lineage>
        <taxon>Bacteria</taxon>
        <taxon>Bacillati</taxon>
        <taxon>Bacillota</taxon>
        <taxon>Bacilli</taxon>
        <taxon>Bacillales</taxon>
        <taxon>Paenibacillaceae</taxon>
        <taxon>Paenibacillus</taxon>
    </lineage>
</organism>
<gene>
    <name evidence="1" type="ORF">FHS16_003399</name>
</gene>
<evidence type="ECO:0000313" key="2">
    <source>
        <dbReference type="Proteomes" id="UP000518605"/>
    </source>
</evidence>
<dbReference type="Proteomes" id="UP000518605">
    <property type="component" value="Unassembled WGS sequence"/>
</dbReference>
<dbReference type="EMBL" id="JACHXW010000009">
    <property type="protein sequence ID" value="MBB3153337.1"/>
    <property type="molecule type" value="Genomic_DNA"/>
</dbReference>
<proteinExistence type="predicted"/>
<comment type="caution">
    <text evidence="1">The sequence shown here is derived from an EMBL/GenBank/DDBJ whole genome shotgun (WGS) entry which is preliminary data.</text>
</comment>